<protein>
    <submittedName>
        <fullName evidence="1">Uncharacterized protein</fullName>
    </submittedName>
</protein>
<sequence length="47" mass="5488">MKKKSTDKEKSFLDKSIENNADKKSALKKIIVELEKEKHKSKDLLDK</sequence>
<reference evidence="2" key="1">
    <citation type="submission" date="2016-11" db="EMBL/GenBank/DDBJ databases">
        <authorList>
            <person name="Varghese N."/>
            <person name="Submissions S."/>
        </authorList>
    </citation>
    <scope>NUCLEOTIDE SEQUENCE [LARGE SCALE GENOMIC DNA]</scope>
    <source>
        <strain evidence="2">DSM 26349</strain>
    </source>
</reference>
<keyword evidence="2" id="KW-1185">Reference proteome</keyword>
<proteinExistence type="predicted"/>
<accession>A0A1M6FUK5</accession>
<dbReference type="EMBL" id="FQYV01000008">
    <property type="protein sequence ID" value="SHJ01350.1"/>
    <property type="molecule type" value="Genomic_DNA"/>
</dbReference>
<evidence type="ECO:0000313" key="2">
    <source>
        <dbReference type="Proteomes" id="UP000184172"/>
    </source>
</evidence>
<dbReference type="AlphaFoldDB" id="A0A1M6FUK5"/>
<dbReference type="Proteomes" id="UP000184172">
    <property type="component" value="Unassembled WGS sequence"/>
</dbReference>
<evidence type="ECO:0000313" key="1">
    <source>
        <dbReference type="EMBL" id="SHJ01350.1"/>
    </source>
</evidence>
<name>A0A1M6FUK5_9FLAO</name>
<gene>
    <name evidence="1" type="ORF">SAMN04487908_10855</name>
</gene>
<organism evidence="1 2">
    <name type="scientific">Aequorivita viscosa</name>
    <dbReference type="NCBI Taxonomy" id="797419"/>
    <lineage>
        <taxon>Bacteria</taxon>
        <taxon>Pseudomonadati</taxon>
        <taxon>Bacteroidota</taxon>
        <taxon>Flavobacteriia</taxon>
        <taxon>Flavobacteriales</taxon>
        <taxon>Flavobacteriaceae</taxon>
        <taxon>Aequorivita</taxon>
    </lineage>
</organism>
<dbReference type="RefSeq" id="WP_159431750.1">
    <property type="nucleotide sequence ID" value="NZ_FNNS01000009.1"/>
</dbReference>